<accession>A0AAU7B015</accession>
<dbReference type="InterPro" id="IPR052336">
    <property type="entry name" value="MlaD_Phospholipid_Transporter"/>
</dbReference>
<dbReference type="KEGG" id="parq:DSM112329_04227"/>
<evidence type="ECO:0000313" key="3">
    <source>
        <dbReference type="EMBL" id="XAY07346.1"/>
    </source>
</evidence>
<feature type="domain" description="Mce/MlaD" evidence="2">
    <location>
        <begin position="27"/>
        <end position="102"/>
    </location>
</feature>
<evidence type="ECO:0000259" key="2">
    <source>
        <dbReference type="Pfam" id="PF02470"/>
    </source>
</evidence>
<reference evidence="3" key="1">
    <citation type="submission" date="2022-12" db="EMBL/GenBank/DDBJ databases">
        <title>Paraconexibacter alkalitolerans sp. nov. and Baekduia alba sp. nov., isolated from soil and emended description of the genera Paraconexibacter (Chun et al., 2020) and Baekduia (An et al., 2020).</title>
        <authorList>
            <person name="Vieira S."/>
            <person name="Huber K.J."/>
            <person name="Geppert A."/>
            <person name="Wolf J."/>
            <person name="Neumann-Schaal M."/>
            <person name="Muesken M."/>
            <person name="Overmann J."/>
        </authorList>
    </citation>
    <scope>NUCLEOTIDE SEQUENCE</scope>
    <source>
        <strain evidence="3">AEG42_29</strain>
    </source>
</reference>
<dbReference type="PANTHER" id="PTHR33371">
    <property type="entry name" value="INTERMEMBRANE PHOSPHOLIPID TRANSPORT SYSTEM BINDING PROTEIN MLAD-RELATED"/>
    <property type="match status" value="1"/>
</dbReference>
<feature type="compositionally biased region" description="Low complexity" evidence="1">
    <location>
        <begin position="383"/>
        <end position="400"/>
    </location>
</feature>
<proteinExistence type="predicted"/>
<dbReference type="EMBL" id="CP114014">
    <property type="protein sequence ID" value="XAY07346.1"/>
    <property type="molecule type" value="Genomic_DNA"/>
</dbReference>
<gene>
    <name evidence="3" type="ORF">DSM112329_04227</name>
</gene>
<evidence type="ECO:0000256" key="1">
    <source>
        <dbReference type="SAM" id="MobiDB-lite"/>
    </source>
</evidence>
<organism evidence="3">
    <name type="scientific">Paraconexibacter sp. AEG42_29</name>
    <dbReference type="NCBI Taxonomy" id="2997339"/>
    <lineage>
        <taxon>Bacteria</taxon>
        <taxon>Bacillati</taxon>
        <taxon>Actinomycetota</taxon>
        <taxon>Thermoleophilia</taxon>
        <taxon>Solirubrobacterales</taxon>
        <taxon>Paraconexibacteraceae</taxon>
        <taxon>Paraconexibacter</taxon>
    </lineage>
</organism>
<feature type="region of interest" description="Disordered" evidence="1">
    <location>
        <begin position="382"/>
        <end position="477"/>
    </location>
</feature>
<feature type="compositionally biased region" description="Gly residues" evidence="1">
    <location>
        <begin position="447"/>
        <end position="456"/>
    </location>
</feature>
<dbReference type="InterPro" id="IPR003399">
    <property type="entry name" value="Mce/MlaD"/>
</dbReference>
<protein>
    <recommendedName>
        <fullName evidence="2">Mce/MlaD domain-containing protein</fullName>
    </recommendedName>
</protein>
<name>A0AAU7B015_9ACTN</name>
<dbReference type="GO" id="GO:0005576">
    <property type="term" value="C:extracellular region"/>
    <property type="evidence" value="ECO:0007669"/>
    <property type="project" value="TreeGrafter"/>
</dbReference>
<dbReference type="RefSeq" id="WP_354698544.1">
    <property type="nucleotide sequence ID" value="NZ_CP114014.1"/>
</dbReference>
<dbReference type="PANTHER" id="PTHR33371:SF16">
    <property type="entry name" value="MCE-FAMILY PROTEIN MCE3F"/>
    <property type="match status" value="1"/>
</dbReference>
<dbReference type="AlphaFoldDB" id="A0AAU7B015"/>
<dbReference type="Pfam" id="PF02470">
    <property type="entry name" value="MlaD"/>
    <property type="match status" value="1"/>
</dbReference>
<sequence length="477" mass="49713">MRRIIPIILGGAVVLAAIAWVTSRSEPYQLEVALDDAAGLRDGSPVQQGGVSIGKVKLKIGSDDRITAKLEIDDDHAPLHQGVRVGITSINLLGQKSVKIDDPAQGPEAADGWRVPSKDVSVSTDLDQVLNVLDAGTRARLTIFLSEAGNAVAGRRLDLRRVIGELPTALDRLDDLLDELVSDNQNLGSLVESGDRFVAEMSARRREVTKLVGTLGGTAKTLAERRAALQQTLARAPGTLRQLQAFLADLTATTKPLKPAAQEISASAPLLDDVLRQVAPFTESARPTLKAATQAAPALTRLGKQATPVLRLATPTASSLADLTEKLPPLSQAIGKSTNNLFALADNWTKAIQFRDGLSHVFRGEAIVPLDTATSVLARLSPTATKKTGGQSTAGSSSGAPSDEASPPTPSKGPQANAPEKLNDLVPKVTGALQELPKTLNDTVKGLLGGPGGRDGAGPPPANEGTVSGLLDYLLGG</sequence>